<keyword evidence="3" id="KW-0560">Oxidoreductase</keyword>
<dbReference type="GO" id="GO:0016705">
    <property type="term" value="F:oxidoreductase activity, acting on paired donors, with incorporation or reduction of molecular oxygen"/>
    <property type="evidence" value="ECO:0007669"/>
    <property type="project" value="InterPro"/>
</dbReference>
<proteinExistence type="predicted"/>
<evidence type="ECO:0000256" key="2">
    <source>
        <dbReference type="ARBA" id="ARBA00022723"/>
    </source>
</evidence>
<comment type="caution">
    <text evidence="7">The sequence shown here is derived from an EMBL/GenBank/DDBJ whole genome shotgun (WGS) entry which is preliminary data.</text>
</comment>
<evidence type="ECO:0000313" key="8">
    <source>
        <dbReference type="Proteomes" id="UP000222542"/>
    </source>
</evidence>
<keyword evidence="5" id="KW-0503">Monooxygenase</keyword>
<evidence type="ECO:0000256" key="1">
    <source>
        <dbReference type="ARBA" id="ARBA00022617"/>
    </source>
</evidence>
<reference evidence="7 8" key="2">
    <citation type="journal article" date="2017" name="Genome Biol.">
        <title>New reference genome sequences of hot pepper reveal the massive evolution of plant disease-resistance genes by retroduplication.</title>
        <authorList>
            <person name="Kim S."/>
            <person name="Park J."/>
            <person name="Yeom S.I."/>
            <person name="Kim Y.M."/>
            <person name="Seo E."/>
            <person name="Kim K.T."/>
            <person name="Kim M.S."/>
            <person name="Lee J.M."/>
            <person name="Cheong K."/>
            <person name="Shin H.S."/>
            <person name="Kim S.B."/>
            <person name="Han K."/>
            <person name="Lee J."/>
            <person name="Park M."/>
            <person name="Lee H.A."/>
            <person name="Lee H.Y."/>
            <person name="Lee Y."/>
            <person name="Oh S."/>
            <person name="Lee J.H."/>
            <person name="Choi E."/>
            <person name="Choi E."/>
            <person name="Lee S.E."/>
            <person name="Jeon J."/>
            <person name="Kim H."/>
            <person name="Choi G."/>
            <person name="Song H."/>
            <person name="Lee J."/>
            <person name="Lee S.C."/>
            <person name="Kwon J.K."/>
            <person name="Lee H.Y."/>
            <person name="Koo N."/>
            <person name="Hong Y."/>
            <person name="Kim R.W."/>
            <person name="Kang W.H."/>
            <person name="Huh J.H."/>
            <person name="Kang B.C."/>
            <person name="Yang T.J."/>
            <person name="Lee Y.H."/>
            <person name="Bennetzen J.L."/>
            <person name="Choi D."/>
        </authorList>
    </citation>
    <scope>NUCLEOTIDE SEQUENCE [LARGE SCALE GENOMIC DNA]</scope>
    <source>
        <strain evidence="8">cv. CM334</strain>
    </source>
</reference>
<feature type="transmembrane region" description="Helical" evidence="6">
    <location>
        <begin position="28"/>
        <end position="49"/>
    </location>
</feature>
<reference evidence="7 8" key="1">
    <citation type="journal article" date="2014" name="Nat. Genet.">
        <title>Genome sequence of the hot pepper provides insights into the evolution of pungency in Capsicum species.</title>
        <authorList>
            <person name="Kim S."/>
            <person name="Park M."/>
            <person name="Yeom S.I."/>
            <person name="Kim Y.M."/>
            <person name="Lee J.M."/>
            <person name="Lee H.A."/>
            <person name="Seo E."/>
            <person name="Choi J."/>
            <person name="Cheong K."/>
            <person name="Kim K.T."/>
            <person name="Jung K."/>
            <person name="Lee G.W."/>
            <person name="Oh S.K."/>
            <person name="Bae C."/>
            <person name="Kim S.B."/>
            <person name="Lee H.Y."/>
            <person name="Kim S.Y."/>
            <person name="Kim M.S."/>
            <person name="Kang B.C."/>
            <person name="Jo Y.D."/>
            <person name="Yang H.B."/>
            <person name="Jeong H.J."/>
            <person name="Kang W.H."/>
            <person name="Kwon J.K."/>
            <person name="Shin C."/>
            <person name="Lim J.Y."/>
            <person name="Park J.H."/>
            <person name="Huh J.H."/>
            <person name="Kim J.S."/>
            <person name="Kim B.D."/>
            <person name="Cohen O."/>
            <person name="Paran I."/>
            <person name="Suh M.C."/>
            <person name="Lee S.B."/>
            <person name="Kim Y.K."/>
            <person name="Shin Y."/>
            <person name="Noh S.J."/>
            <person name="Park J."/>
            <person name="Seo Y.S."/>
            <person name="Kwon S.Y."/>
            <person name="Kim H.A."/>
            <person name="Park J.M."/>
            <person name="Kim H.J."/>
            <person name="Choi S.B."/>
            <person name="Bosland P.W."/>
            <person name="Reeves G."/>
            <person name="Jo S.H."/>
            <person name="Lee B.W."/>
            <person name="Cho H.T."/>
            <person name="Choi H.S."/>
            <person name="Lee M.S."/>
            <person name="Yu Y."/>
            <person name="Do Choi Y."/>
            <person name="Park B.S."/>
            <person name="van Deynze A."/>
            <person name="Ashrafi H."/>
            <person name="Hill T."/>
            <person name="Kim W.T."/>
            <person name="Pai H.S."/>
            <person name="Ahn H.K."/>
            <person name="Yeam I."/>
            <person name="Giovannoni J.J."/>
            <person name="Rose J.K."/>
            <person name="Sorensen I."/>
            <person name="Lee S.J."/>
            <person name="Kim R.W."/>
            <person name="Choi I.Y."/>
            <person name="Choi B.S."/>
            <person name="Lim J.S."/>
            <person name="Lee Y.H."/>
            <person name="Choi D."/>
        </authorList>
    </citation>
    <scope>NUCLEOTIDE SEQUENCE [LARGE SCALE GENOMIC DNA]</scope>
    <source>
        <strain evidence="8">cv. CM334</strain>
    </source>
</reference>
<keyword evidence="1" id="KW-0349">Heme</keyword>
<keyword evidence="6" id="KW-0472">Membrane</keyword>
<evidence type="ECO:0000313" key="7">
    <source>
        <dbReference type="EMBL" id="PHT84713.1"/>
    </source>
</evidence>
<dbReference type="InterPro" id="IPR036396">
    <property type="entry name" value="Cyt_P450_sf"/>
</dbReference>
<gene>
    <name evidence="7" type="ORF">T459_13156</name>
</gene>
<dbReference type="GO" id="GO:0004497">
    <property type="term" value="F:monooxygenase activity"/>
    <property type="evidence" value="ECO:0007669"/>
    <property type="project" value="UniProtKB-KW"/>
</dbReference>
<dbReference type="GO" id="GO:0005506">
    <property type="term" value="F:iron ion binding"/>
    <property type="evidence" value="ECO:0007669"/>
    <property type="project" value="InterPro"/>
</dbReference>
<dbReference type="PANTHER" id="PTHR47947:SF48">
    <property type="match status" value="1"/>
</dbReference>
<dbReference type="GO" id="GO:0020037">
    <property type="term" value="F:heme binding"/>
    <property type="evidence" value="ECO:0007669"/>
    <property type="project" value="InterPro"/>
</dbReference>
<dbReference type="STRING" id="4072.A0A2G2ZRX8"/>
<evidence type="ECO:0000256" key="3">
    <source>
        <dbReference type="ARBA" id="ARBA00023002"/>
    </source>
</evidence>
<keyword evidence="6" id="KW-1133">Transmembrane helix</keyword>
<keyword evidence="8" id="KW-1185">Reference proteome</keyword>
<organism evidence="7 8">
    <name type="scientific">Capsicum annuum</name>
    <name type="common">Capsicum pepper</name>
    <dbReference type="NCBI Taxonomy" id="4072"/>
    <lineage>
        <taxon>Eukaryota</taxon>
        <taxon>Viridiplantae</taxon>
        <taxon>Streptophyta</taxon>
        <taxon>Embryophyta</taxon>
        <taxon>Tracheophyta</taxon>
        <taxon>Spermatophyta</taxon>
        <taxon>Magnoliopsida</taxon>
        <taxon>eudicotyledons</taxon>
        <taxon>Gunneridae</taxon>
        <taxon>Pentapetalae</taxon>
        <taxon>asterids</taxon>
        <taxon>lamiids</taxon>
        <taxon>Solanales</taxon>
        <taxon>Solanaceae</taxon>
        <taxon>Solanoideae</taxon>
        <taxon>Capsiceae</taxon>
        <taxon>Capsicum</taxon>
    </lineage>
</organism>
<evidence type="ECO:0000256" key="6">
    <source>
        <dbReference type="SAM" id="Phobius"/>
    </source>
</evidence>
<dbReference type="PANTHER" id="PTHR47947">
    <property type="entry name" value="CYTOCHROME P450 82C3-RELATED"/>
    <property type="match status" value="1"/>
</dbReference>
<dbReference type="AlphaFoldDB" id="A0A2G2ZRX8"/>
<accession>A0A2G2ZRX8</accession>
<keyword evidence="4" id="KW-0408">Iron</keyword>
<dbReference type="SUPFAM" id="SSF48264">
    <property type="entry name" value="Cytochrome P450"/>
    <property type="match status" value="1"/>
</dbReference>
<dbReference type="EMBL" id="AYRZ02000004">
    <property type="protein sequence ID" value="PHT84713.1"/>
    <property type="molecule type" value="Genomic_DNA"/>
</dbReference>
<dbReference type="Gramene" id="PHT84713">
    <property type="protein sequence ID" value="PHT84713"/>
    <property type="gene ID" value="T459_13156"/>
</dbReference>
<dbReference type="Proteomes" id="UP000222542">
    <property type="component" value="Unassembled WGS sequence"/>
</dbReference>
<name>A0A2G2ZRX8_CAPAN</name>
<dbReference type="InterPro" id="IPR050651">
    <property type="entry name" value="Plant_Cytochrome_P450_Monoox"/>
</dbReference>
<protein>
    <submittedName>
        <fullName evidence="7">Uncharacterized protein</fullName>
    </submittedName>
</protein>
<sequence>MTIIVRMLFGKEQDLEERKRAARKAIRMLFKLLLGAAVVADFIPSLSWLDIGGYEKEMKENSKETDYILENWLVEHKKKRSCGEKEKRMKKTSDEDFPDFNADNIIKSTCLVGVS</sequence>
<keyword evidence="6" id="KW-0812">Transmembrane</keyword>
<evidence type="ECO:0000256" key="5">
    <source>
        <dbReference type="ARBA" id="ARBA00023033"/>
    </source>
</evidence>
<evidence type="ECO:0000256" key="4">
    <source>
        <dbReference type="ARBA" id="ARBA00023004"/>
    </source>
</evidence>
<keyword evidence="2" id="KW-0479">Metal-binding</keyword>
<dbReference type="Gene3D" id="1.10.630.10">
    <property type="entry name" value="Cytochrome P450"/>
    <property type="match status" value="1"/>
</dbReference>